<dbReference type="EMBL" id="CH981531">
    <property type="protein sequence ID" value="EDK46930.1"/>
    <property type="molecule type" value="Genomic_DNA"/>
</dbReference>
<evidence type="ECO:0000256" key="1">
    <source>
        <dbReference type="ARBA" id="ARBA00022801"/>
    </source>
</evidence>
<evidence type="ECO:0000259" key="2">
    <source>
        <dbReference type="PROSITE" id="PS50056"/>
    </source>
</evidence>
<dbReference type="eggNOG" id="KOG2283">
    <property type="taxonomic scope" value="Eukaryota"/>
</dbReference>
<dbReference type="OrthoDB" id="16692at2759"/>
<dbReference type="GO" id="GO:0005886">
    <property type="term" value="C:plasma membrane"/>
    <property type="evidence" value="ECO:0007669"/>
    <property type="project" value="TreeGrafter"/>
</dbReference>
<dbReference type="Gene3D" id="3.90.190.10">
    <property type="entry name" value="Protein tyrosine phosphatase superfamily"/>
    <property type="match status" value="1"/>
</dbReference>
<dbReference type="HOGENOM" id="CLU_020105_4_1_1"/>
<keyword evidence="1" id="KW-0378">Hydrolase</keyword>
<dbReference type="SUPFAM" id="SSF52799">
    <property type="entry name" value="(Phosphotyrosine protein) phosphatases II"/>
    <property type="match status" value="1"/>
</dbReference>
<dbReference type="InterPro" id="IPR051281">
    <property type="entry name" value="Dual-spec_lipid-protein_phosph"/>
</dbReference>
<dbReference type="KEGG" id="lel:PVL30_005248"/>
<evidence type="ECO:0000313" key="4">
    <source>
        <dbReference type="EMBL" id="EDK46930.1"/>
    </source>
</evidence>
<protein>
    <submittedName>
        <fullName evidence="4">Uncharacterized protein</fullName>
    </submittedName>
</protein>
<dbReference type="AlphaFoldDB" id="A5E672"/>
<dbReference type="FunCoup" id="A5E672">
    <property type="interactions" value="36"/>
</dbReference>
<dbReference type="GO" id="GO:0043491">
    <property type="term" value="P:phosphatidylinositol 3-kinase/protein kinase B signal transduction"/>
    <property type="evidence" value="ECO:0007669"/>
    <property type="project" value="TreeGrafter"/>
</dbReference>
<dbReference type="GO" id="GO:0051896">
    <property type="term" value="P:regulation of phosphatidylinositol 3-kinase/protein kinase B signal transduction"/>
    <property type="evidence" value="ECO:0007669"/>
    <property type="project" value="TreeGrafter"/>
</dbReference>
<dbReference type="InParanoid" id="A5E672"/>
<dbReference type="GO" id="GO:0042995">
    <property type="term" value="C:cell projection"/>
    <property type="evidence" value="ECO:0007669"/>
    <property type="project" value="TreeGrafter"/>
</dbReference>
<dbReference type="PANTHER" id="PTHR12305:SF81">
    <property type="entry name" value="PHOSPHATIDYLINOSITOL 3,4,5-TRISPHOSPHATE 3-PHOSPHATASE AND DUAL-SPECIFICITY PROTEIN PHOSPHATASE PTEN"/>
    <property type="match status" value="1"/>
</dbReference>
<dbReference type="GO" id="GO:0004725">
    <property type="term" value="F:protein tyrosine phosphatase activity"/>
    <property type="evidence" value="ECO:0007669"/>
    <property type="project" value="TreeGrafter"/>
</dbReference>
<dbReference type="InterPro" id="IPR003595">
    <property type="entry name" value="Tyr_Pase_cat"/>
</dbReference>
<evidence type="ECO:0000259" key="3">
    <source>
        <dbReference type="PROSITE" id="PS51181"/>
    </source>
</evidence>
<dbReference type="PROSITE" id="PS50056">
    <property type="entry name" value="TYR_PHOSPHATASE_2"/>
    <property type="match status" value="1"/>
</dbReference>
<dbReference type="STRING" id="379508.A5E672"/>
<accession>A5E672</accession>
<dbReference type="InterPro" id="IPR029023">
    <property type="entry name" value="Tensin_phosphatase"/>
</dbReference>
<dbReference type="PANTHER" id="PTHR12305">
    <property type="entry name" value="PHOSPHATASE WITH HOMOLOGY TO TENSIN"/>
    <property type="match status" value="1"/>
</dbReference>
<dbReference type="GeneID" id="5230887"/>
<dbReference type="Proteomes" id="UP000001996">
    <property type="component" value="Unassembled WGS sequence"/>
</dbReference>
<gene>
    <name evidence="4" type="ORF">LELG_05111</name>
</gene>
<feature type="domain" description="Tyrosine specific protein phosphatases" evidence="2">
    <location>
        <begin position="106"/>
        <end position="172"/>
    </location>
</feature>
<dbReference type="VEuPathDB" id="FungiDB:LELG_05111"/>
<feature type="domain" description="Phosphatase tensin-type" evidence="3">
    <location>
        <begin position="19"/>
        <end position="201"/>
    </location>
</feature>
<dbReference type="InterPro" id="IPR029021">
    <property type="entry name" value="Prot-tyrosine_phosphatase-like"/>
</dbReference>
<dbReference type="GO" id="GO:0016314">
    <property type="term" value="F:phosphatidylinositol-3,4,5-trisphosphate 3-phosphatase activity"/>
    <property type="evidence" value="ECO:0007669"/>
    <property type="project" value="TreeGrafter"/>
</dbReference>
<dbReference type="SMART" id="SM00404">
    <property type="entry name" value="PTPc_motif"/>
    <property type="match status" value="1"/>
</dbReference>
<dbReference type="InterPro" id="IPR000387">
    <property type="entry name" value="Tyr_Pase_dom"/>
</dbReference>
<sequence length="353" mass="41251">MSFVKSLVRSLVAAPKQLYYEPELGLQLDLSYITPQLIVSSAPTTTYIESWYRYPLGDLLKYLNLKHPHHWWLFNFRGEEPGYLDEDVQGKVNHYPFPDHYPPTMDIIMKAVKEIDEYLKLSNENVAVLHCKAGKGRLGTICCAYLMYEKLLYRGESDIAVDEIVSYYTQKRMRSITGMKGVSILSQQRYLEYWRSLIVDESGKTKEAYMEWKRAYRESFITHIVFRNCTQDEVSFLVSEYVALSEDSLGRQNTVAKQLFNTLSTTFATGAWKRDQSNDLIYSFQEPQRVGEDVMIRIGRVSYLWFNTYFEALDYGKKENILLFSWREMDGFKGTRQQGTKCFDSIEIHFAST</sequence>
<proteinExistence type="predicted"/>
<dbReference type="Pfam" id="PF22785">
    <property type="entry name" value="Tc-R-P"/>
    <property type="match status" value="1"/>
</dbReference>
<dbReference type="GO" id="GO:0005829">
    <property type="term" value="C:cytosol"/>
    <property type="evidence" value="ECO:0007669"/>
    <property type="project" value="TreeGrafter"/>
</dbReference>
<organism evidence="4 5">
    <name type="scientific">Lodderomyces elongisporus (strain ATCC 11503 / CBS 2605 / JCM 1781 / NBRC 1676 / NRRL YB-4239)</name>
    <name type="common">Yeast</name>
    <name type="synonym">Saccharomyces elongisporus</name>
    <dbReference type="NCBI Taxonomy" id="379508"/>
    <lineage>
        <taxon>Eukaryota</taxon>
        <taxon>Fungi</taxon>
        <taxon>Dikarya</taxon>
        <taxon>Ascomycota</taxon>
        <taxon>Saccharomycotina</taxon>
        <taxon>Pichiomycetes</taxon>
        <taxon>Debaryomycetaceae</taxon>
        <taxon>Candida/Lodderomyces clade</taxon>
        <taxon>Lodderomyces</taxon>
    </lineage>
</organism>
<name>A5E672_LODEL</name>
<dbReference type="CDD" id="cd14497">
    <property type="entry name" value="PTP_PTEN-like"/>
    <property type="match status" value="1"/>
</dbReference>
<keyword evidence="5" id="KW-1185">Reference proteome</keyword>
<dbReference type="PROSITE" id="PS51181">
    <property type="entry name" value="PPASE_TENSIN"/>
    <property type="match status" value="1"/>
</dbReference>
<dbReference type="GO" id="GO:0046856">
    <property type="term" value="P:phosphatidylinositol dephosphorylation"/>
    <property type="evidence" value="ECO:0007669"/>
    <property type="project" value="TreeGrafter"/>
</dbReference>
<dbReference type="OMA" id="YIESWYR"/>
<dbReference type="GO" id="GO:0005634">
    <property type="term" value="C:nucleus"/>
    <property type="evidence" value="ECO:0007669"/>
    <property type="project" value="TreeGrafter"/>
</dbReference>
<reference evidence="4 5" key="1">
    <citation type="journal article" date="2009" name="Nature">
        <title>Evolution of pathogenicity and sexual reproduction in eight Candida genomes.</title>
        <authorList>
            <person name="Butler G."/>
            <person name="Rasmussen M.D."/>
            <person name="Lin M.F."/>
            <person name="Santos M.A."/>
            <person name="Sakthikumar S."/>
            <person name="Munro C.A."/>
            <person name="Rheinbay E."/>
            <person name="Grabherr M."/>
            <person name="Forche A."/>
            <person name="Reedy J.L."/>
            <person name="Agrafioti I."/>
            <person name="Arnaud M.B."/>
            <person name="Bates S."/>
            <person name="Brown A.J."/>
            <person name="Brunke S."/>
            <person name="Costanzo M.C."/>
            <person name="Fitzpatrick D.A."/>
            <person name="de Groot P.W."/>
            <person name="Harris D."/>
            <person name="Hoyer L.L."/>
            <person name="Hube B."/>
            <person name="Klis F.M."/>
            <person name="Kodira C."/>
            <person name="Lennard N."/>
            <person name="Logue M.E."/>
            <person name="Martin R."/>
            <person name="Neiman A.M."/>
            <person name="Nikolaou E."/>
            <person name="Quail M.A."/>
            <person name="Quinn J."/>
            <person name="Santos M.C."/>
            <person name="Schmitzberger F.F."/>
            <person name="Sherlock G."/>
            <person name="Shah P."/>
            <person name="Silverstein K.A."/>
            <person name="Skrzypek M.S."/>
            <person name="Soll D."/>
            <person name="Staggs R."/>
            <person name="Stansfield I."/>
            <person name="Stumpf M.P."/>
            <person name="Sudbery P.E."/>
            <person name="Srikantha T."/>
            <person name="Zeng Q."/>
            <person name="Berman J."/>
            <person name="Berriman M."/>
            <person name="Heitman J."/>
            <person name="Gow N.A."/>
            <person name="Lorenz M.C."/>
            <person name="Birren B.W."/>
            <person name="Kellis M."/>
            <person name="Cuomo C.A."/>
        </authorList>
    </citation>
    <scope>NUCLEOTIDE SEQUENCE [LARGE SCALE GENOMIC DNA]</scope>
    <source>
        <strain evidence="5">ATCC 11503 / BCRC 21390 / CBS 2605 / JCM 1781 / NBRC 1676 / NRRL YB-4239</strain>
    </source>
</reference>
<evidence type="ECO:0000313" key="5">
    <source>
        <dbReference type="Proteomes" id="UP000001996"/>
    </source>
</evidence>